<feature type="transmembrane region" description="Helical" evidence="7">
    <location>
        <begin position="75"/>
        <end position="101"/>
    </location>
</feature>
<evidence type="ECO:0000313" key="10">
    <source>
        <dbReference type="Proteomes" id="UP000231553"/>
    </source>
</evidence>
<dbReference type="OrthoDB" id="6183232at2"/>
<evidence type="ECO:0000256" key="1">
    <source>
        <dbReference type="ARBA" id="ARBA00004651"/>
    </source>
</evidence>
<evidence type="ECO:0000256" key="7">
    <source>
        <dbReference type="RuleBase" id="RU369079"/>
    </source>
</evidence>
<name>A0A2M8J4R5_9RHOB</name>
<dbReference type="Pfam" id="PF04290">
    <property type="entry name" value="DctQ"/>
    <property type="match status" value="1"/>
</dbReference>
<keyword evidence="7" id="KW-0997">Cell inner membrane</keyword>
<reference evidence="9 10" key="1">
    <citation type="journal article" date="2018" name="Int. J. Syst. Evol. Microbiol.">
        <title>Pseudooceanicola lipolyticus sp. nov., a marine alphaproteobacterium, reclassification of Oceanicola flagellatus as Pseudooceanicola flagellatus comb. nov. and emended description of the genus Pseudooceanicola.</title>
        <authorList>
            <person name="Huang M.-M."/>
            <person name="Guo L.-L."/>
            <person name="Wu Y.-H."/>
            <person name="Lai Q.-L."/>
            <person name="Shao Z.-Z."/>
            <person name="Wang C.-S."/>
            <person name="Wu M."/>
            <person name="Xu X.-W."/>
        </authorList>
    </citation>
    <scope>NUCLEOTIDE SEQUENCE [LARGE SCALE GENOMIC DNA]</scope>
    <source>
        <strain evidence="9 10">157</strain>
    </source>
</reference>
<dbReference type="RefSeq" id="WP_100161479.1">
    <property type="nucleotide sequence ID" value="NZ_PGTB01000009.1"/>
</dbReference>
<accession>A0A2M8J4R5</accession>
<evidence type="ECO:0000259" key="8">
    <source>
        <dbReference type="Pfam" id="PF04290"/>
    </source>
</evidence>
<comment type="subcellular location">
    <subcellularLocation>
        <location evidence="7">Cell inner membrane</location>
        <topology evidence="7">Multi-pass membrane protein</topology>
    </subcellularLocation>
    <subcellularLocation>
        <location evidence="1">Cell membrane</location>
        <topology evidence="1">Multi-pass membrane protein</topology>
    </subcellularLocation>
</comment>
<keyword evidence="3" id="KW-1003">Cell membrane</keyword>
<dbReference type="GO" id="GO:0005886">
    <property type="term" value="C:plasma membrane"/>
    <property type="evidence" value="ECO:0007669"/>
    <property type="project" value="UniProtKB-SubCell"/>
</dbReference>
<proteinExistence type="inferred from homology"/>
<feature type="transmembrane region" description="Helical" evidence="7">
    <location>
        <begin position="113"/>
        <end position="134"/>
    </location>
</feature>
<sequence>MKSMMLGLSRFMSVLGGLVLSFLILLTCTSIAGRLLNGFFHGDFMTAIAPGLSDWMLNLGVGPVTGDFELVEAGVAFAIFAFIPLCQMTAGHASVDIFVSFMPERLVGFLRMVTEVVFGLVLVVIAVQLCSGMLDKIDNRETSFLLAYPVWWAYALSLFGAVAAAIVGVYMGAVRVYEFFTHTTIIPEGTEAGH</sequence>
<dbReference type="GO" id="GO:0022857">
    <property type="term" value="F:transmembrane transporter activity"/>
    <property type="evidence" value="ECO:0007669"/>
    <property type="project" value="UniProtKB-UniRule"/>
</dbReference>
<evidence type="ECO:0000313" key="9">
    <source>
        <dbReference type="EMBL" id="PJE37758.1"/>
    </source>
</evidence>
<evidence type="ECO:0000256" key="4">
    <source>
        <dbReference type="ARBA" id="ARBA00022692"/>
    </source>
</evidence>
<dbReference type="Proteomes" id="UP000231553">
    <property type="component" value="Unassembled WGS sequence"/>
</dbReference>
<comment type="subunit">
    <text evidence="7">The complex comprises the extracytoplasmic solute receptor protein and the two transmembrane proteins.</text>
</comment>
<evidence type="ECO:0000256" key="5">
    <source>
        <dbReference type="ARBA" id="ARBA00022989"/>
    </source>
</evidence>
<dbReference type="InterPro" id="IPR055348">
    <property type="entry name" value="DctQ"/>
</dbReference>
<keyword evidence="2 7" id="KW-0813">Transport</keyword>
<keyword evidence="5 7" id="KW-1133">Transmembrane helix</keyword>
<keyword evidence="4 7" id="KW-0812">Transmembrane</keyword>
<gene>
    <name evidence="9" type="ORF">CVM52_05135</name>
</gene>
<comment type="caution">
    <text evidence="9">The sequence shown here is derived from an EMBL/GenBank/DDBJ whole genome shotgun (WGS) entry which is preliminary data.</text>
</comment>
<protein>
    <recommendedName>
        <fullName evidence="7">TRAP transporter small permease protein</fullName>
    </recommendedName>
</protein>
<evidence type="ECO:0000256" key="2">
    <source>
        <dbReference type="ARBA" id="ARBA00022448"/>
    </source>
</evidence>
<dbReference type="EMBL" id="PGTB01000009">
    <property type="protein sequence ID" value="PJE37758.1"/>
    <property type="molecule type" value="Genomic_DNA"/>
</dbReference>
<evidence type="ECO:0000256" key="6">
    <source>
        <dbReference type="ARBA" id="ARBA00023136"/>
    </source>
</evidence>
<comment type="function">
    <text evidence="7">Part of the tripartite ATP-independent periplasmic (TRAP) transport system.</text>
</comment>
<keyword evidence="10" id="KW-1185">Reference proteome</keyword>
<feature type="domain" description="Tripartite ATP-independent periplasmic transporters DctQ component" evidence="8">
    <location>
        <begin position="63"/>
        <end position="170"/>
    </location>
</feature>
<keyword evidence="6 7" id="KW-0472">Membrane</keyword>
<organism evidence="9 10">
    <name type="scientific">Pseudooceanicola lipolyticus</name>
    <dbReference type="NCBI Taxonomy" id="2029104"/>
    <lineage>
        <taxon>Bacteria</taxon>
        <taxon>Pseudomonadati</taxon>
        <taxon>Pseudomonadota</taxon>
        <taxon>Alphaproteobacteria</taxon>
        <taxon>Rhodobacterales</taxon>
        <taxon>Paracoccaceae</taxon>
        <taxon>Pseudooceanicola</taxon>
    </lineage>
</organism>
<evidence type="ECO:0000256" key="3">
    <source>
        <dbReference type="ARBA" id="ARBA00022475"/>
    </source>
</evidence>
<comment type="caution">
    <text evidence="7">Lacks conserved residue(s) required for the propagation of feature annotation.</text>
</comment>
<comment type="similarity">
    <text evidence="7">Belongs to the TRAP transporter small permease family.</text>
</comment>
<dbReference type="AlphaFoldDB" id="A0A2M8J4R5"/>
<feature type="transmembrane region" description="Helical" evidence="7">
    <location>
        <begin position="154"/>
        <end position="173"/>
    </location>
</feature>